<reference evidence="1" key="1">
    <citation type="submission" date="2019-08" db="EMBL/GenBank/DDBJ databases">
        <authorList>
            <person name="Kucharzyk K."/>
            <person name="Murdoch R.W."/>
            <person name="Higgins S."/>
            <person name="Loffler F."/>
        </authorList>
    </citation>
    <scope>NUCLEOTIDE SEQUENCE</scope>
</reference>
<comment type="caution">
    <text evidence="1">The sequence shown here is derived from an EMBL/GenBank/DDBJ whole genome shotgun (WGS) entry which is preliminary data.</text>
</comment>
<dbReference type="AlphaFoldDB" id="A0A645CYA3"/>
<organism evidence="1">
    <name type="scientific">bioreactor metagenome</name>
    <dbReference type="NCBI Taxonomy" id="1076179"/>
    <lineage>
        <taxon>unclassified sequences</taxon>
        <taxon>metagenomes</taxon>
        <taxon>ecological metagenomes</taxon>
    </lineage>
</organism>
<name>A0A645CYA3_9ZZZZ</name>
<evidence type="ECO:0000313" key="1">
    <source>
        <dbReference type="EMBL" id="MPM81944.1"/>
    </source>
</evidence>
<protein>
    <submittedName>
        <fullName evidence="1">Uncharacterized protein</fullName>
    </submittedName>
</protein>
<accession>A0A645CYA3</accession>
<gene>
    <name evidence="1" type="ORF">SDC9_129002</name>
</gene>
<proteinExistence type="predicted"/>
<dbReference type="EMBL" id="VSSQ01031157">
    <property type="protein sequence ID" value="MPM81944.1"/>
    <property type="molecule type" value="Genomic_DNA"/>
</dbReference>
<sequence>MESHDEIFRDKKVQFFLDDFFLFRMDMMGDVEGIAFVIIQLRTLQQLEAVFNRQRMEVESILEMLHFLGCWIFEVDPGPFVGGEICRIQIEVCFDLIFSRDAGGRYHVFAPSLL</sequence>